<dbReference type="Gene3D" id="3.90.215.10">
    <property type="entry name" value="Gamma Fibrinogen, chain A, domain 1"/>
    <property type="match status" value="1"/>
</dbReference>
<evidence type="ECO:0000256" key="1">
    <source>
        <dbReference type="SAM" id="SignalP"/>
    </source>
</evidence>
<comment type="caution">
    <text evidence="3">The sequence shown here is derived from an EMBL/GenBank/DDBJ whole genome shotgun (WGS) entry which is preliminary data.</text>
</comment>
<protein>
    <recommendedName>
        <fullName evidence="2">Fibrinogen C-terminal domain-containing protein</fullName>
    </recommendedName>
</protein>
<dbReference type="InterPro" id="IPR002181">
    <property type="entry name" value="Fibrinogen_a/b/g_C_dom"/>
</dbReference>
<feature type="non-terminal residue" evidence="3">
    <location>
        <position position="65"/>
    </location>
</feature>
<gene>
    <name evidence="3" type="ORF">J4Q44_G00015210</name>
</gene>
<evidence type="ECO:0000313" key="3">
    <source>
        <dbReference type="EMBL" id="KAK6329543.1"/>
    </source>
</evidence>
<dbReference type="Proteomes" id="UP001356427">
    <property type="component" value="Unassembled WGS sequence"/>
</dbReference>
<dbReference type="SUPFAM" id="SSF56496">
    <property type="entry name" value="Fibrinogen C-terminal domain-like"/>
    <property type="match status" value="1"/>
</dbReference>
<reference evidence="3 4" key="1">
    <citation type="submission" date="2021-04" db="EMBL/GenBank/DDBJ databases">
        <authorList>
            <person name="De Guttry C."/>
            <person name="Zahm M."/>
            <person name="Klopp C."/>
            <person name="Cabau C."/>
            <person name="Louis A."/>
            <person name="Berthelot C."/>
            <person name="Parey E."/>
            <person name="Roest Crollius H."/>
            <person name="Montfort J."/>
            <person name="Robinson-Rechavi M."/>
            <person name="Bucao C."/>
            <person name="Bouchez O."/>
            <person name="Gislard M."/>
            <person name="Lluch J."/>
            <person name="Milhes M."/>
            <person name="Lampietro C."/>
            <person name="Lopez Roques C."/>
            <person name="Donnadieu C."/>
            <person name="Braasch I."/>
            <person name="Desvignes T."/>
            <person name="Postlethwait J."/>
            <person name="Bobe J."/>
            <person name="Wedekind C."/>
            <person name="Guiguen Y."/>
        </authorList>
    </citation>
    <scope>NUCLEOTIDE SEQUENCE [LARGE SCALE GENOMIC DNA]</scope>
    <source>
        <strain evidence="3">Cs_M1</strain>
        <tissue evidence="3">Blood</tissue>
    </source>
</reference>
<dbReference type="Pfam" id="PF00147">
    <property type="entry name" value="Fibrinogen_C"/>
    <property type="match status" value="1"/>
</dbReference>
<evidence type="ECO:0000313" key="4">
    <source>
        <dbReference type="Proteomes" id="UP001356427"/>
    </source>
</evidence>
<dbReference type="EMBL" id="JAGTTL010000001">
    <property type="protein sequence ID" value="KAK6329543.1"/>
    <property type="molecule type" value="Genomic_DNA"/>
</dbReference>
<keyword evidence="1" id="KW-0732">Signal</keyword>
<name>A0AAN8MMU3_9TELE</name>
<dbReference type="InterPro" id="IPR036056">
    <property type="entry name" value="Fibrinogen-like_C"/>
</dbReference>
<organism evidence="3 4">
    <name type="scientific">Coregonus suidteri</name>
    <dbReference type="NCBI Taxonomy" id="861788"/>
    <lineage>
        <taxon>Eukaryota</taxon>
        <taxon>Metazoa</taxon>
        <taxon>Chordata</taxon>
        <taxon>Craniata</taxon>
        <taxon>Vertebrata</taxon>
        <taxon>Euteleostomi</taxon>
        <taxon>Actinopterygii</taxon>
        <taxon>Neopterygii</taxon>
        <taxon>Teleostei</taxon>
        <taxon>Protacanthopterygii</taxon>
        <taxon>Salmoniformes</taxon>
        <taxon>Salmonidae</taxon>
        <taxon>Coregoninae</taxon>
        <taxon>Coregonus</taxon>
    </lineage>
</organism>
<dbReference type="AlphaFoldDB" id="A0AAN8MMU3"/>
<keyword evidence="4" id="KW-1185">Reference proteome</keyword>
<evidence type="ECO:0000259" key="2">
    <source>
        <dbReference type="PROSITE" id="PS51406"/>
    </source>
</evidence>
<dbReference type="InterPro" id="IPR014716">
    <property type="entry name" value="Fibrinogen_a/b/g_C_1"/>
</dbReference>
<proteinExistence type="predicted"/>
<feature type="chain" id="PRO_5043053862" description="Fibrinogen C-terminal domain-containing protein" evidence="1">
    <location>
        <begin position="17"/>
        <end position="65"/>
    </location>
</feature>
<feature type="domain" description="Fibrinogen C-terminal" evidence="2">
    <location>
        <begin position="14"/>
        <end position="65"/>
    </location>
</feature>
<sequence>MFSLLLALLFPVVVQSSLHPVDCNEVYRSGFGLNGVHTIYPAGPTSPVQVFCDMSMDSAHLGKWT</sequence>
<accession>A0AAN8MMU3</accession>
<dbReference type="PROSITE" id="PS51406">
    <property type="entry name" value="FIBRINOGEN_C_2"/>
    <property type="match status" value="1"/>
</dbReference>
<feature type="signal peptide" evidence="1">
    <location>
        <begin position="1"/>
        <end position="16"/>
    </location>
</feature>